<keyword evidence="2" id="KW-0328">Glycosyltransferase</keyword>
<dbReference type="EC" id="2.4.-.-" evidence="2"/>
<feature type="coiled-coil region" evidence="1">
    <location>
        <begin position="13"/>
        <end position="47"/>
    </location>
</feature>
<keyword evidence="1" id="KW-0175">Coiled coil</keyword>
<name>A0ABW6ZCZ8_9HYPH</name>
<sequence>MAGQEGEAAAEEAGGLAKEIADLRQQLADMQVRSDQLLHLIEQLQARQERTPVLPLPLARLGTLIFEPGPSLAFLKEMGTLAVATGTELRRDEAGHWQPQVRWGKAGRNLMRDFSRLVFGQRSVVYRVRLQQPALPDRPRVLHVIPNVFVGGSTQLVVDLMERLGHRFDMRVLTAALPPHGRHEGMEVDVVPLGSPAEDFAAAYARVRPDIIHIHYWGESDRPWYLSALAAARATQAALVQNVNTPVEPLRDPRVGQYLFVSNYIRATFAPDVTNGKVIHPGIDLDRFAPRRFAPEAEDTIGMVYRLTRDKLSEDSLDPMIDVARRRPRTRILVVGNGDLLPVFLRRVIDAGVRQNFEFTGTVPYGDLPEIYSRFRIFVAPVVRESFGQVSPFAMAMGHAVAGFKVGALPEILGGSQTLGADRAELADILLRLLNDPAEVDALGARNRERAGVFAVETMVEAYGTVYAEALQASRVTPRA</sequence>
<dbReference type="CDD" id="cd03801">
    <property type="entry name" value="GT4_PimA-like"/>
    <property type="match status" value="1"/>
</dbReference>
<evidence type="ECO:0000313" key="3">
    <source>
        <dbReference type="Proteomes" id="UP001604043"/>
    </source>
</evidence>
<keyword evidence="2" id="KW-0808">Transferase</keyword>
<accession>A0ABW6ZCZ8</accession>
<dbReference type="GO" id="GO:0016757">
    <property type="term" value="F:glycosyltransferase activity"/>
    <property type="evidence" value="ECO:0007669"/>
    <property type="project" value="UniProtKB-KW"/>
</dbReference>
<dbReference type="PANTHER" id="PTHR45947">
    <property type="entry name" value="SULFOQUINOVOSYL TRANSFERASE SQD2"/>
    <property type="match status" value="1"/>
</dbReference>
<proteinExistence type="predicted"/>
<protein>
    <submittedName>
        <fullName evidence="2">Glycosyltransferase family 4 protein</fullName>
        <ecNumber evidence="2">2.4.-.-</ecNumber>
    </submittedName>
</protein>
<dbReference type="RefSeq" id="WP_394005918.1">
    <property type="nucleotide sequence ID" value="NZ_JBAFUR010000001.1"/>
</dbReference>
<dbReference type="Gene3D" id="3.40.50.2000">
    <property type="entry name" value="Glycogen Phosphorylase B"/>
    <property type="match status" value="2"/>
</dbReference>
<dbReference type="EMBL" id="JBAFUR010000001">
    <property type="protein sequence ID" value="MFG1251658.1"/>
    <property type="molecule type" value="Genomic_DNA"/>
</dbReference>
<dbReference type="Pfam" id="PF13692">
    <property type="entry name" value="Glyco_trans_1_4"/>
    <property type="match status" value="1"/>
</dbReference>
<dbReference type="SUPFAM" id="SSF53756">
    <property type="entry name" value="UDP-Glycosyltransferase/glycogen phosphorylase"/>
    <property type="match status" value="1"/>
</dbReference>
<evidence type="ECO:0000313" key="2">
    <source>
        <dbReference type="EMBL" id="MFG1251658.1"/>
    </source>
</evidence>
<comment type="caution">
    <text evidence="2">The sequence shown here is derived from an EMBL/GenBank/DDBJ whole genome shotgun (WGS) entry which is preliminary data.</text>
</comment>
<dbReference type="PANTHER" id="PTHR45947:SF3">
    <property type="entry name" value="SULFOQUINOVOSYL TRANSFERASE SQD2"/>
    <property type="match status" value="1"/>
</dbReference>
<reference evidence="2 3" key="1">
    <citation type="submission" date="2024-02" db="EMBL/GenBank/DDBJ databases">
        <title>Expansion and revision of Xanthobacter and proposal of Roseixanthobacter gen. nov.</title>
        <authorList>
            <person name="Soltysiak M.P.M."/>
            <person name="Jalihal A."/>
            <person name="Ory A."/>
            <person name="Chrisophersen C."/>
            <person name="Lee A.D."/>
            <person name="Boulton J."/>
            <person name="Springer M."/>
        </authorList>
    </citation>
    <scope>NUCLEOTIDE SEQUENCE [LARGE SCALE GENOMIC DNA]</scope>
    <source>
        <strain evidence="2 3">CB5</strain>
    </source>
</reference>
<dbReference type="Proteomes" id="UP001604043">
    <property type="component" value="Unassembled WGS sequence"/>
</dbReference>
<dbReference type="InterPro" id="IPR050194">
    <property type="entry name" value="Glycosyltransferase_grp1"/>
</dbReference>
<keyword evidence="3" id="KW-1185">Reference proteome</keyword>
<gene>
    <name evidence="2" type="ORF">V5F30_05560</name>
</gene>
<evidence type="ECO:0000256" key="1">
    <source>
        <dbReference type="SAM" id="Coils"/>
    </source>
</evidence>
<organism evidence="2 3">
    <name type="scientific">Xanthobacter aminoxidans</name>
    <dbReference type="NCBI Taxonomy" id="186280"/>
    <lineage>
        <taxon>Bacteria</taxon>
        <taxon>Pseudomonadati</taxon>
        <taxon>Pseudomonadota</taxon>
        <taxon>Alphaproteobacteria</taxon>
        <taxon>Hyphomicrobiales</taxon>
        <taxon>Xanthobacteraceae</taxon>
        <taxon>Xanthobacter</taxon>
    </lineage>
</organism>